<sequence>MSDLKARFVPTKQAARRSVLTNADSPRVANCSTSSWILDPWSEYFTTCYTGNHSVAKTQLMYLTHFSSVLWYHSNQLVPNILTGTGFHAADTE</sequence>
<protein>
    <submittedName>
        <fullName evidence="1">Uncharacterized protein</fullName>
    </submittedName>
</protein>
<evidence type="ECO:0000313" key="1">
    <source>
        <dbReference type="EMBL" id="PFH45616.1"/>
    </source>
</evidence>
<dbReference type="EMBL" id="KZ302327">
    <property type="protein sequence ID" value="PFH45616.1"/>
    <property type="molecule type" value="Genomic_DNA"/>
</dbReference>
<gene>
    <name evidence="1" type="ORF">AMATHDRAFT_71378</name>
</gene>
<dbReference type="AlphaFoldDB" id="A0A2A9NCV9"/>
<organism evidence="1 2">
    <name type="scientific">Amanita thiersii Skay4041</name>
    <dbReference type="NCBI Taxonomy" id="703135"/>
    <lineage>
        <taxon>Eukaryota</taxon>
        <taxon>Fungi</taxon>
        <taxon>Dikarya</taxon>
        <taxon>Basidiomycota</taxon>
        <taxon>Agaricomycotina</taxon>
        <taxon>Agaricomycetes</taxon>
        <taxon>Agaricomycetidae</taxon>
        <taxon>Agaricales</taxon>
        <taxon>Pluteineae</taxon>
        <taxon>Amanitaceae</taxon>
        <taxon>Amanita</taxon>
    </lineage>
</organism>
<evidence type="ECO:0000313" key="2">
    <source>
        <dbReference type="Proteomes" id="UP000242287"/>
    </source>
</evidence>
<name>A0A2A9NCV9_9AGAR</name>
<keyword evidence="2" id="KW-1185">Reference proteome</keyword>
<accession>A0A2A9NCV9</accession>
<reference evidence="1 2" key="1">
    <citation type="submission" date="2014-02" db="EMBL/GenBank/DDBJ databases">
        <title>Transposable element dynamics among asymbiotic and ectomycorrhizal Amanita fungi.</title>
        <authorList>
            <consortium name="DOE Joint Genome Institute"/>
            <person name="Hess J."/>
            <person name="Skrede I."/>
            <person name="Wolfe B."/>
            <person name="LaButti K."/>
            <person name="Ohm R.A."/>
            <person name="Grigoriev I.V."/>
            <person name="Pringle A."/>
        </authorList>
    </citation>
    <scope>NUCLEOTIDE SEQUENCE [LARGE SCALE GENOMIC DNA]</scope>
    <source>
        <strain evidence="1 2">SKay4041</strain>
    </source>
</reference>
<dbReference type="Proteomes" id="UP000242287">
    <property type="component" value="Unassembled WGS sequence"/>
</dbReference>
<proteinExistence type="predicted"/>